<evidence type="ECO:0000313" key="2">
    <source>
        <dbReference type="Proteomes" id="UP001054837"/>
    </source>
</evidence>
<keyword evidence="1" id="KW-0456">Lyase</keyword>
<dbReference type="GO" id="GO:0032436">
    <property type="term" value="P:positive regulation of proteasomal ubiquitin-dependent protein catabolic process"/>
    <property type="evidence" value="ECO:0007669"/>
    <property type="project" value="TreeGrafter"/>
</dbReference>
<comment type="caution">
    <text evidence="1">The sequence shown here is derived from an EMBL/GenBank/DDBJ whole genome shotgun (WGS) entry which is preliminary data.</text>
</comment>
<gene>
    <name evidence="1" type="primary">Ogg1</name>
    <name evidence="1" type="ORF">CDAR_20291</name>
</gene>
<dbReference type="PANTHER" id="PTHR14939">
    <property type="entry name" value="F-BOX ONLY PROTEIN 22"/>
    <property type="match status" value="1"/>
</dbReference>
<dbReference type="PANTHER" id="PTHR14939:SF5">
    <property type="entry name" value="F-BOX ONLY PROTEIN 22"/>
    <property type="match status" value="1"/>
</dbReference>
<dbReference type="Proteomes" id="UP001054837">
    <property type="component" value="Unassembled WGS sequence"/>
</dbReference>
<evidence type="ECO:0000313" key="1">
    <source>
        <dbReference type="EMBL" id="GIY46358.1"/>
    </source>
</evidence>
<reference evidence="1 2" key="1">
    <citation type="submission" date="2021-06" db="EMBL/GenBank/DDBJ databases">
        <title>Caerostris darwini draft genome.</title>
        <authorList>
            <person name="Kono N."/>
            <person name="Arakawa K."/>
        </authorList>
    </citation>
    <scope>NUCLEOTIDE SEQUENCE [LARGE SCALE GENOMIC DNA]</scope>
</reference>
<proteinExistence type="predicted"/>
<dbReference type="EMBL" id="BPLQ01009756">
    <property type="protein sequence ID" value="GIY46358.1"/>
    <property type="molecule type" value="Genomic_DNA"/>
</dbReference>
<accession>A0AAV4TIB3</accession>
<dbReference type="GO" id="GO:0016829">
    <property type="term" value="F:lyase activity"/>
    <property type="evidence" value="ECO:0007669"/>
    <property type="project" value="UniProtKB-KW"/>
</dbReference>
<name>A0AAV4TIB3_9ARAC</name>
<dbReference type="AlphaFoldDB" id="A0AAV4TIB3"/>
<protein>
    <submittedName>
        <fullName evidence="1">DNA-(Apurinic or apyrimidinic site) lyase</fullName>
    </submittedName>
</protein>
<dbReference type="GO" id="GO:0000209">
    <property type="term" value="P:protein polyubiquitination"/>
    <property type="evidence" value="ECO:0007669"/>
    <property type="project" value="TreeGrafter"/>
</dbReference>
<sequence length="264" mass="29223">MKTTLTKYLPANCVVNICVSNGVIGCNMDIPYTPLEVEGGAALSACFYPNIPGLQVKKYSIARKNFSIDDILTADVPVKALLIFVTNRGSYVVNELLIRSLWGKKVQVAVGGGVTELTDSLLGSILAFSGPNVEVASILIGYVDREKEIRSKLKALKETGLHNQDCFAYMFSTIERGTCIHSKVNLESSIFSEIFPNIPITGLFGYHVFGANFLPHLKLKTWNLDHGHFVKTRKNYRYGHCTVFVLIAVKKDNNCEIIKDKESV</sequence>
<organism evidence="1 2">
    <name type="scientific">Caerostris darwini</name>
    <dbReference type="NCBI Taxonomy" id="1538125"/>
    <lineage>
        <taxon>Eukaryota</taxon>
        <taxon>Metazoa</taxon>
        <taxon>Ecdysozoa</taxon>
        <taxon>Arthropoda</taxon>
        <taxon>Chelicerata</taxon>
        <taxon>Arachnida</taxon>
        <taxon>Araneae</taxon>
        <taxon>Araneomorphae</taxon>
        <taxon>Entelegynae</taxon>
        <taxon>Araneoidea</taxon>
        <taxon>Araneidae</taxon>
        <taxon>Caerostris</taxon>
    </lineage>
</organism>
<dbReference type="PROSITE" id="PS51257">
    <property type="entry name" value="PROKAR_LIPOPROTEIN"/>
    <property type="match status" value="1"/>
</dbReference>
<keyword evidence="2" id="KW-1185">Reference proteome</keyword>